<organism evidence="11 12">
    <name type="scientific">Clostridium thermobutyricum</name>
    <dbReference type="NCBI Taxonomy" id="29372"/>
    <lineage>
        <taxon>Bacteria</taxon>
        <taxon>Bacillati</taxon>
        <taxon>Bacillota</taxon>
        <taxon>Clostridia</taxon>
        <taxon>Eubacteriales</taxon>
        <taxon>Clostridiaceae</taxon>
        <taxon>Clostridium</taxon>
    </lineage>
</organism>
<evidence type="ECO:0000256" key="4">
    <source>
        <dbReference type="ARBA" id="ARBA00022679"/>
    </source>
</evidence>
<evidence type="ECO:0000256" key="9">
    <source>
        <dbReference type="SAM" id="Phobius"/>
    </source>
</evidence>
<dbReference type="Gene3D" id="3.30.565.10">
    <property type="entry name" value="Histidine kinase-like ATPase, C-terminal domain"/>
    <property type="match status" value="1"/>
</dbReference>
<dbReference type="GO" id="GO:0000155">
    <property type="term" value="F:phosphorelay sensor kinase activity"/>
    <property type="evidence" value="ECO:0007669"/>
    <property type="project" value="InterPro"/>
</dbReference>
<dbReference type="PROSITE" id="PS50109">
    <property type="entry name" value="HIS_KIN"/>
    <property type="match status" value="1"/>
</dbReference>
<evidence type="ECO:0000256" key="1">
    <source>
        <dbReference type="ARBA" id="ARBA00000085"/>
    </source>
</evidence>
<reference evidence="11 12" key="1">
    <citation type="submission" date="2013-01" db="EMBL/GenBank/DDBJ databases">
        <title>The Genome Sequence of Clostridium colicanis 209318.</title>
        <authorList>
            <consortium name="The Broad Institute Genome Sequencing Platform"/>
            <person name="Earl A."/>
            <person name="Ward D."/>
            <person name="Feldgarden M."/>
            <person name="Gevers D."/>
            <person name="Courvalin P."/>
            <person name="Lambert T."/>
            <person name="Walker B."/>
            <person name="Young S.K."/>
            <person name="Zeng Q."/>
            <person name="Gargeya S."/>
            <person name="Fitzgerald M."/>
            <person name="Haas B."/>
            <person name="Abouelleil A."/>
            <person name="Alvarado L."/>
            <person name="Arachchi H.M."/>
            <person name="Berlin A.M."/>
            <person name="Chapman S.B."/>
            <person name="Dewar J."/>
            <person name="Goldberg J."/>
            <person name="Griggs A."/>
            <person name="Gujja S."/>
            <person name="Hansen M."/>
            <person name="Howarth C."/>
            <person name="Imamovic A."/>
            <person name="Larimer J."/>
            <person name="McCowan C."/>
            <person name="Murphy C."/>
            <person name="Neiman D."/>
            <person name="Pearson M."/>
            <person name="Priest M."/>
            <person name="Roberts A."/>
            <person name="Saif S."/>
            <person name="Shea T."/>
            <person name="Sisk P."/>
            <person name="Sykes S."/>
            <person name="Wortman J."/>
            <person name="Nusbaum C."/>
            <person name="Birren B."/>
        </authorList>
    </citation>
    <scope>NUCLEOTIDE SEQUENCE [LARGE SCALE GENOMIC DNA]</scope>
    <source>
        <strain evidence="11 12">209318</strain>
    </source>
</reference>
<keyword evidence="9" id="KW-1133">Transmembrane helix</keyword>
<dbReference type="RefSeq" id="WP_002597336.1">
    <property type="nucleotide sequence ID" value="NZ_KB850956.1"/>
</dbReference>
<keyword evidence="12" id="KW-1185">Reference proteome</keyword>
<evidence type="ECO:0000256" key="2">
    <source>
        <dbReference type="ARBA" id="ARBA00012438"/>
    </source>
</evidence>
<dbReference type="EC" id="2.7.13.3" evidence="2"/>
<dbReference type="Pfam" id="PF02518">
    <property type="entry name" value="HATPase_c"/>
    <property type="match status" value="1"/>
</dbReference>
<sequence>MRAFKLSFFLCFLFIFIPSDIAFGNESKSVIILNPKLESEFCKKLIEGISLNFSENNINIIPYMITDPNDKNETLRIKKLADENNILGIISFNEESNKLIRNFSDSYLNNYKIITFDIGKNDYKYPKNVSPFFLDFELNEKMDIIIEAHNVSTVNFLVSKAFTKSKFFSYIEDYMINNPNIKFNIIYSDIESKVINKLKEENSLTVVFSNLYKTLSTEGIISELTPFGTMEKIARVTDNPIYGGFKEYGTRFNVGSFGYSGIYIGNAIANDILYDAGIITDINLKSIPKSCDFFINTELNHKLKVDDKYSIETYDFKDNISFFSDKKIKIFEYIILLFIVIFIYLISKNIIFKKLYNSQIKIDSLKTNFIANISHELRTPLNIIISTVSLFEVYIKNGEIQFKTENSLEKFKYLKKNSFRLLKLINNIIDTTRMDAGYFTLDKKKYNIVEIVEDVTISTVAYAEKKNIELIFDTNYEEIYTFVDNDKIERVCLNLLSNALKFTPAGGRVTVFIDKLSECALTISVKDTGCGISPENQKTIFDRFVQANNSSLNKNEGSGIGLSLCKSIIKQHGGNINIKSTVNVGTTFIIQLPILNNHDHFGIAKKNSRLDDLREIEFSDY</sequence>
<dbReference type="eggNOG" id="COG5002">
    <property type="taxonomic scope" value="Bacteria"/>
</dbReference>
<keyword evidence="9" id="KW-0472">Membrane</keyword>
<evidence type="ECO:0000256" key="7">
    <source>
        <dbReference type="ARBA" id="ARBA00022840"/>
    </source>
</evidence>
<dbReference type="SUPFAM" id="SSF47384">
    <property type="entry name" value="Homodimeric domain of signal transducing histidine kinase"/>
    <property type="match status" value="1"/>
</dbReference>
<comment type="caution">
    <text evidence="11">The sequence shown here is derived from an EMBL/GenBank/DDBJ whole genome shotgun (WGS) entry which is preliminary data.</text>
</comment>
<dbReference type="InterPro" id="IPR004358">
    <property type="entry name" value="Sig_transdc_His_kin-like_C"/>
</dbReference>
<feature type="domain" description="Histidine kinase" evidence="10">
    <location>
        <begin position="372"/>
        <end position="596"/>
    </location>
</feature>
<dbReference type="PANTHER" id="PTHR43711">
    <property type="entry name" value="TWO-COMPONENT HISTIDINE KINASE"/>
    <property type="match status" value="1"/>
</dbReference>
<dbReference type="Gene3D" id="1.10.287.130">
    <property type="match status" value="1"/>
</dbReference>
<dbReference type="InterPro" id="IPR005467">
    <property type="entry name" value="His_kinase_dom"/>
</dbReference>
<dbReference type="PATRIC" id="fig|999411.4.peg.810"/>
<dbReference type="InterPro" id="IPR003661">
    <property type="entry name" value="HisK_dim/P_dom"/>
</dbReference>
<dbReference type="Pfam" id="PF00512">
    <property type="entry name" value="HisKA"/>
    <property type="match status" value="1"/>
</dbReference>
<keyword evidence="8" id="KW-0902">Two-component regulatory system</keyword>
<dbReference type="CDD" id="cd00082">
    <property type="entry name" value="HisKA"/>
    <property type="match status" value="1"/>
</dbReference>
<dbReference type="Proteomes" id="UP000013097">
    <property type="component" value="Unassembled WGS sequence"/>
</dbReference>
<keyword evidence="7" id="KW-0067">ATP-binding</keyword>
<dbReference type="PRINTS" id="PR00344">
    <property type="entry name" value="BCTRLSENSOR"/>
</dbReference>
<evidence type="ECO:0000256" key="6">
    <source>
        <dbReference type="ARBA" id="ARBA00022777"/>
    </source>
</evidence>
<keyword evidence="9" id="KW-0812">Transmembrane</keyword>
<gene>
    <name evidence="11" type="ORF">HMPREF1092_00834</name>
</gene>
<dbReference type="InterPro" id="IPR036890">
    <property type="entry name" value="HATPase_C_sf"/>
</dbReference>
<dbReference type="SMART" id="SM00388">
    <property type="entry name" value="HisKA"/>
    <property type="match status" value="1"/>
</dbReference>
<dbReference type="AlphaFoldDB" id="N9WFD9"/>
<keyword evidence="5" id="KW-0547">Nucleotide-binding</keyword>
<name>N9WFD9_9CLOT</name>
<comment type="catalytic activity">
    <reaction evidence="1">
        <text>ATP + protein L-histidine = ADP + protein N-phospho-L-histidine.</text>
        <dbReference type="EC" id="2.7.13.3"/>
    </reaction>
</comment>
<keyword evidence="3" id="KW-0597">Phosphoprotein</keyword>
<evidence type="ECO:0000313" key="12">
    <source>
        <dbReference type="Proteomes" id="UP000013097"/>
    </source>
</evidence>
<feature type="transmembrane region" description="Helical" evidence="9">
    <location>
        <begin position="330"/>
        <end position="347"/>
    </location>
</feature>
<proteinExistence type="predicted"/>
<protein>
    <recommendedName>
        <fullName evidence="2">histidine kinase</fullName>
        <ecNumber evidence="2">2.7.13.3</ecNumber>
    </recommendedName>
</protein>
<evidence type="ECO:0000313" key="11">
    <source>
        <dbReference type="EMBL" id="ENZ01600.1"/>
    </source>
</evidence>
<evidence type="ECO:0000256" key="3">
    <source>
        <dbReference type="ARBA" id="ARBA00022553"/>
    </source>
</evidence>
<keyword evidence="6" id="KW-0418">Kinase</keyword>
<dbReference type="SMART" id="SM00387">
    <property type="entry name" value="HATPase_c"/>
    <property type="match status" value="1"/>
</dbReference>
<evidence type="ECO:0000256" key="5">
    <source>
        <dbReference type="ARBA" id="ARBA00022741"/>
    </source>
</evidence>
<dbReference type="HOGENOM" id="CLU_000445_89_20_9"/>
<dbReference type="EMBL" id="AGYT01000008">
    <property type="protein sequence ID" value="ENZ01600.1"/>
    <property type="molecule type" value="Genomic_DNA"/>
</dbReference>
<dbReference type="GO" id="GO:0005524">
    <property type="term" value="F:ATP binding"/>
    <property type="evidence" value="ECO:0007669"/>
    <property type="project" value="UniProtKB-KW"/>
</dbReference>
<dbReference type="PANTHER" id="PTHR43711:SF26">
    <property type="entry name" value="SENSOR HISTIDINE KINASE RCSC"/>
    <property type="match status" value="1"/>
</dbReference>
<keyword evidence="4" id="KW-0808">Transferase</keyword>
<dbReference type="SUPFAM" id="SSF55874">
    <property type="entry name" value="ATPase domain of HSP90 chaperone/DNA topoisomerase II/histidine kinase"/>
    <property type="match status" value="1"/>
</dbReference>
<dbReference type="InterPro" id="IPR003594">
    <property type="entry name" value="HATPase_dom"/>
</dbReference>
<dbReference type="InterPro" id="IPR036097">
    <property type="entry name" value="HisK_dim/P_sf"/>
</dbReference>
<dbReference type="FunFam" id="3.30.565.10:FF:000037">
    <property type="entry name" value="Hybrid sensor histidine kinase/response regulator"/>
    <property type="match status" value="1"/>
</dbReference>
<evidence type="ECO:0000259" key="10">
    <source>
        <dbReference type="PROSITE" id="PS50109"/>
    </source>
</evidence>
<accession>N9WFD9</accession>
<dbReference type="InterPro" id="IPR050736">
    <property type="entry name" value="Sensor_HK_Regulatory"/>
</dbReference>
<evidence type="ECO:0000256" key="8">
    <source>
        <dbReference type="ARBA" id="ARBA00023012"/>
    </source>
</evidence>